<dbReference type="EMBL" id="FQNC01000063">
    <property type="protein sequence ID" value="SGY95490.1"/>
    <property type="molecule type" value="Genomic_DNA"/>
</dbReference>
<proteinExistence type="predicted"/>
<reference evidence="1 2" key="1">
    <citation type="submission" date="2016-11" db="EMBL/GenBank/DDBJ databases">
        <authorList>
            <person name="Jaros S."/>
            <person name="Januszkiewicz K."/>
            <person name="Wedrychowicz H."/>
        </authorList>
    </citation>
    <scope>NUCLEOTIDE SEQUENCE [LARGE SCALE GENOMIC DNA]</scope>
</reference>
<accession>A0A2X0MFJ8</accession>
<evidence type="ECO:0000313" key="1">
    <source>
        <dbReference type="EMBL" id="SGY95490.1"/>
    </source>
</evidence>
<protein>
    <submittedName>
        <fullName evidence="1">BQ5605_C036g11498 protein</fullName>
    </submittedName>
</protein>
<name>A0A2X0MFJ8_9BASI</name>
<dbReference type="AlphaFoldDB" id="A0A2X0MFJ8"/>
<gene>
    <name evidence="1" type="primary">BQ5605_C036g11498</name>
    <name evidence="1" type="ORF">BQ5605_C036G11498</name>
</gene>
<dbReference type="Proteomes" id="UP000249464">
    <property type="component" value="Unassembled WGS sequence"/>
</dbReference>
<sequence length="93" mass="10693">MQLQWRRVIHTLQLFIELARVLDRFLPPNSAARFGLPVSTRVCRVRLFNPILSFLPSMHLQVLNDLHHSNAMTSNALFDSSMSYKATRPRCAA</sequence>
<keyword evidence="2" id="KW-1185">Reference proteome</keyword>
<organism evidence="1 2">
    <name type="scientific">Microbotryum silenes-dioicae</name>
    <dbReference type="NCBI Taxonomy" id="796604"/>
    <lineage>
        <taxon>Eukaryota</taxon>
        <taxon>Fungi</taxon>
        <taxon>Dikarya</taxon>
        <taxon>Basidiomycota</taxon>
        <taxon>Pucciniomycotina</taxon>
        <taxon>Microbotryomycetes</taxon>
        <taxon>Microbotryales</taxon>
        <taxon>Microbotryaceae</taxon>
        <taxon>Microbotryum</taxon>
    </lineage>
</organism>
<evidence type="ECO:0000313" key="2">
    <source>
        <dbReference type="Proteomes" id="UP000249464"/>
    </source>
</evidence>